<protein>
    <submittedName>
        <fullName evidence="2">Uncharacterized protein</fullName>
    </submittedName>
</protein>
<accession>A0A7G9GFL3</accession>
<evidence type="ECO:0000313" key="2">
    <source>
        <dbReference type="EMBL" id="QNM09595.1"/>
    </source>
</evidence>
<dbReference type="Proteomes" id="UP000515860">
    <property type="component" value="Chromosome"/>
</dbReference>
<proteinExistence type="predicted"/>
<feature type="coiled-coil region" evidence="1">
    <location>
        <begin position="26"/>
        <end position="53"/>
    </location>
</feature>
<evidence type="ECO:0000313" key="3">
    <source>
        <dbReference type="Proteomes" id="UP000515860"/>
    </source>
</evidence>
<gene>
    <name evidence="2" type="ORF">H9Q79_04710</name>
</gene>
<dbReference type="RefSeq" id="WP_118644514.1">
    <property type="nucleotide sequence ID" value="NZ_CP060635.1"/>
</dbReference>
<organism evidence="2 3">
    <name type="scientific">Wansuia hejianensis</name>
    <dbReference type="NCBI Taxonomy" id="2763667"/>
    <lineage>
        <taxon>Bacteria</taxon>
        <taxon>Bacillati</taxon>
        <taxon>Bacillota</taxon>
        <taxon>Clostridia</taxon>
        <taxon>Lachnospirales</taxon>
        <taxon>Lachnospiraceae</taxon>
        <taxon>Wansuia</taxon>
    </lineage>
</organism>
<reference evidence="2 3" key="1">
    <citation type="submission" date="2020-08" db="EMBL/GenBank/DDBJ databases">
        <authorList>
            <person name="Liu C."/>
            <person name="Sun Q."/>
        </authorList>
    </citation>
    <scope>NUCLEOTIDE SEQUENCE [LARGE SCALE GENOMIC DNA]</scope>
    <source>
        <strain evidence="2 3">NSJ-29</strain>
    </source>
</reference>
<dbReference type="KEGG" id="whj:H9Q79_04710"/>
<dbReference type="AlphaFoldDB" id="A0A7G9GFL3"/>
<keyword evidence="3" id="KW-1185">Reference proteome</keyword>
<dbReference type="EMBL" id="CP060635">
    <property type="protein sequence ID" value="QNM09595.1"/>
    <property type="molecule type" value="Genomic_DNA"/>
</dbReference>
<keyword evidence="1" id="KW-0175">Coiled coil</keyword>
<sequence length="86" mass="10186">MLERKDLEAIAKLIDVKLEKTERILLDEIVRTQNILEEKINTVQKNIDELKQYYKITRLESDNTSLLIQMITELQKRVTELESKIA</sequence>
<evidence type="ECO:0000256" key="1">
    <source>
        <dbReference type="SAM" id="Coils"/>
    </source>
</evidence>
<name>A0A7G9GFL3_9FIRM</name>